<keyword evidence="3" id="KW-1185">Reference proteome</keyword>
<dbReference type="InterPro" id="IPR055567">
    <property type="entry name" value="DUF7143"/>
</dbReference>
<reference evidence="2" key="1">
    <citation type="submission" date="2022-06" db="EMBL/GenBank/DDBJ databases">
        <authorList>
            <consortium name="SYNGENTA / RWTH Aachen University"/>
        </authorList>
    </citation>
    <scope>NUCLEOTIDE SEQUENCE</scope>
</reference>
<dbReference type="Proteomes" id="UP001153365">
    <property type="component" value="Unassembled WGS sequence"/>
</dbReference>
<evidence type="ECO:0000259" key="1">
    <source>
        <dbReference type="Pfam" id="PF23631"/>
    </source>
</evidence>
<comment type="caution">
    <text evidence="2">The sequence shown here is derived from an EMBL/GenBank/DDBJ whole genome shotgun (WGS) entry which is preliminary data.</text>
</comment>
<proteinExistence type="predicted"/>
<organism evidence="2 3">
    <name type="scientific">Phakopsora pachyrhizi</name>
    <name type="common">Asian soybean rust disease fungus</name>
    <dbReference type="NCBI Taxonomy" id="170000"/>
    <lineage>
        <taxon>Eukaryota</taxon>
        <taxon>Fungi</taxon>
        <taxon>Dikarya</taxon>
        <taxon>Basidiomycota</taxon>
        <taxon>Pucciniomycotina</taxon>
        <taxon>Pucciniomycetes</taxon>
        <taxon>Pucciniales</taxon>
        <taxon>Phakopsoraceae</taxon>
        <taxon>Phakopsora</taxon>
    </lineage>
</organism>
<accession>A0AAV0BLY1</accession>
<evidence type="ECO:0000313" key="2">
    <source>
        <dbReference type="EMBL" id="CAH7687151.1"/>
    </source>
</evidence>
<feature type="domain" description="DUF7143" evidence="1">
    <location>
        <begin position="36"/>
        <end position="188"/>
    </location>
</feature>
<dbReference type="PANTHER" id="PTHR37592:SF1">
    <property type="match status" value="1"/>
</dbReference>
<name>A0AAV0BLY1_PHAPC</name>
<dbReference type="Pfam" id="PF23631">
    <property type="entry name" value="DUF7143"/>
    <property type="match status" value="1"/>
</dbReference>
<dbReference type="AlphaFoldDB" id="A0AAV0BLY1"/>
<sequence>MNLVYKSFYVEAFVSLIYWCLINSCFSRDQDLPCYVIGDVKLPKGFKFNPEVKCVPNQKSSIPPVPEIKLEGILFSQISYAGKISGQGVTPWMIQRFPIYVNQPKDSQMKLLDTYRNLYGAMNAAIRSLPGTRDELDRIKPAQSFLDFQFERLKGDKPEIQKSLDGALKNCINCRSKDRHQIIMLAAESGIKVDKYLKDLDSVECTTKEQCLLQVSSEKKSKKSSGVNNKSQGSILLKVVIVIFGLVVWS</sequence>
<gene>
    <name evidence="2" type="ORF">PPACK8108_LOCUS21893</name>
</gene>
<protein>
    <submittedName>
        <fullName evidence="2">Expressed protein</fullName>
    </submittedName>
</protein>
<evidence type="ECO:0000313" key="3">
    <source>
        <dbReference type="Proteomes" id="UP001153365"/>
    </source>
</evidence>
<dbReference type="EMBL" id="CALTRL010005837">
    <property type="protein sequence ID" value="CAH7687151.1"/>
    <property type="molecule type" value="Genomic_DNA"/>
</dbReference>
<dbReference type="PANTHER" id="PTHR37592">
    <property type="match status" value="1"/>
</dbReference>